<feature type="disulfide bond" evidence="6">
    <location>
        <begin position="31"/>
        <end position="123"/>
    </location>
</feature>
<evidence type="ECO:0000313" key="8">
    <source>
        <dbReference type="Ensembl" id="ENSOSIP00000008477.1"/>
    </source>
</evidence>
<dbReference type="GO" id="GO:0005615">
    <property type="term" value="C:extracellular space"/>
    <property type="evidence" value="ECO:0007669"/>
    <property type="project" value="UniProtKB-UniRule"/>
</dbReference>
<dbReference type="Ensembl" id="ENSOSIT00000009038.1">
    <property type="protein sequence ID" value="ENSOSIP00000008477.1"/>
    <property type="gene ID" value="ENSOSIG00000005450.1"/>
</dbReference>
<comment type="function">
    <text evidence="7">Immune regulatory cytokine.</text>
</comment>
<feature type="chain" id="PRO_5034871537" description="Interleukin family protein" evidence="7">
    <location>
        <begin position="24"/>
        <end position="172"/>
    </location>
</feature>
<organism evidence="8 9">
    <name type="scientific">Oryzias sinensis</name>
    <name type="common">Chinese medaka</name>
    <dbReference type="NCBI Taxonomy" id="183150"/>
    <lineage>
        <taxon>Eukaryota</taxon>
        <taxon>Metazoa</taxon>
        <taxon>Chordata</taxon>
        <taxon>Craniata</taxon>
        <taxon>Vertebrata</taxon>
        <taxon>Euteleostomi</taxon>
        <taxon>Actinopterygii</taxon>
        <taxon>Neopterygii</taxon>
        <taxon>Teleostei</taxon>
        <taxon>Neoteleostei</taxon>
        <taxon>Acanthomorphata</taxon>
        <taxon>Ovalentaria</taxon>
        <taxon>Atherinomorphae</taxon>
        <taxon>Beloniformes</taxon>
        <taxon>Adrianichthyidae</taxon>
        <taxon>Oryziinae</taxon>
        <taxon>Oryzias</taxon>
    </lineage>
</organism>
<name>A0A8C7X5Z0_9TELE</name>
<comment type="subcellular location">
    <subcellularLocation>
        <location evidence="1 7">Secreted</location>
    </subcellularLocation>
</comment>
<dbReference type="PROSITE" id="PS00520">
    <property type="entry name" value="INTERLEUKIN_10"/>
    <property type="match status" value="1"/>
</dbReference>
<dbReference type="InterPro" id="IPR020443">
    <property type="entry name" value="IL-10/19/20/24/26"/>
</dbReference>
<dbReference type="PANTHER" id="PTHR48482:SF3">
    <property type="entry name" value="INTERLEUKIN-19"/>
    <property type="match status" value="1"/>
</dbReference>
<evidence type="ECO:0000256" key="2">
    <source>
        <dbReference type="ARBA" id="ARBA00008813"/>
    </source>
</evidence>
<reference evidence="8" key="2">
    <citation type="submission" date="2025-09" db="UniProtKB">
        <authorList>
            <consortium name="Ensembl"/>
        </authorList>
    </citation>
    <scope>IDENTIFICATION</scope>
</reference>
<keyword evidence="6" id="KW-1015">Disulfide bond</keyword>
<evidence type="ECO:0000256" key="5">
    <source>
        <dbReference type="ARBA" id="ARBA00022729"/>
    </source>
</evidence>
<evidence type="ECO:0000313" key="9">
    <source>
        <dbReference type="Proteomes" id="UP000694383"/>
    </source>
</evidence>
<accession>A0A8C7X5Z0</accession>
<protein>
    <recommendedName>
        <fullName evidence="7">Interleukin family protein</fullName>
    </recommendedName>
</protein>
<evidence type="ECO:0000256" key="1">
    <source>
        <dbReference type="ARBA" id="ARBA00004613"/>
    </source>
</evidence>
<proteinExistence type="inferred from homology"/>
<evidence type="ECO:0000256" key="7">
    <source>
        <dbReference type="RuleBase" id="RU368043"/>
    </source>
</evidence>
<comment type="similarity">
    <text evidence="2 7">Belongs to the IL-10 family.</text>
</comment>
<dbReference type="InterPro" id="IPR020423">
    <property type="entry name" value="IL-10_CS"/>
</dbReference>
<evidence type="ECO:0000256" key="4">
    <source>
        <dbReference type="ARBA" id="ARBA00022525"/>
    </source>
</evidence>
<feature type="disulfide bond" evidence="6">
    <location>
        <begin position="77"/>
        <end position="125"/>
    </location>
</feature>
<dbReference type="AlphaFoldDB" id="A0A8C7X5Z0"/>
<evidence type="ECO:0000256" key="3">
    <source>
        <dbReference type="ARBA" id="ARBA00022514"/>
    </source>
</evidence>
<dbReference type="GO" id="GO:0005125">
    <property type="term" value="F:cytokine activity"/>
    <property type="evidence" value="ECO:0007669"/>
    <property type="project" value="UniProtKB-UniRule"/>
</dbReference>
<dbReference type="Proteomes" id="UP000694383">
    <property type="component" value="Unplaced"/>
</dbReference>
<feature type="disulfide bond" evidence="6">
    <location>
        <begin position="78"/>
        <end position="127"/>
    </location>
</feature>
<dbReference type="SUPFAM" id="SSF47266">
    <property type="entry name" value="4-helical cytokines"/>
    <property type="match status" value="1"/>
</dbReference>
<evidence type="ECO:0000256" key="6">
    <source>
        <dbReference type="PIRSR" id="PIRSR620443-51"/>
    </source>
</evidence>
<dbReference type="InterPro" id="IPR009079">
    <property type="entry name" value="4_helix_cytokine-like_core"/>
</dbReference>
<keyword evidence="5 7" id="KW-0732">Signal</keyword>
<feature type="signal peptide" evidence="7">
    <location>
        <begin position="1"/>
        <end position="23"/>
    </location>
</feature>
<keyword evidence="3 7" id="KW-0202">Cytokine</keyword>
<dbReference type="PANTHER" id="PTHR48482">
    <property type="entry name" value="INTERLEUKIN-19-RELATED"/>
    <property type="match status" value="1"/>
</dbReference>
<dbReference type="GeneTree" id="ENSGT00950000183124"/>
<dbReference type="Gene3D" id="1.20.1250.10">
    <property type="match status" value="1"/>
</dbReference>
<sequence length="172" mass="19719">MVTNMLLGCLVSLLFILNRAVDSRTLHTDSCSFNVYTHELRKYYADMRHHAISGDTETGVKILDKSLMKNVQEDQTCCFLRLLLRFYVERVFNNFSPSEPHQLRCSSAVANAFVSIRRDMQKCHCHCAEETHRQIDSMHTAFDELQIQLAAQKAVGELDTVLDWLEALGHKA</sequence>
<keyword evidence="4 7" id="KW-0964">Secreted</keyword>
<keyword evidence="9" id="KW-1185">Reference proteome</keyword>
<dbReference type="Pfam" id="PF00726">
    <property type="entry name" value="IL10"/>
    <property type="match status" value="1"/>
</dbReference>
<reference evidence="8" key="1">
    <citation type="submission" date="2025-08" db="UniProtKB">
        <authorList>
            <consortium name="Ensembl"/>
        </authorList>
    </citation>
    <scope>IDENTIFICATION</scope>
</reference>